<dbReference type="EMBL" id="JACHFD010000031">
    <property type="protein sequence ID" value="MBB5353645.1"/>
    <property type="molecule type" value="Genomic_DNA"/>
</dbReference>
<accession>A0A840V6J5</accession>
<comment type="caution">
    <text evidence="1">The sequence shown here is derived from an EMBL/GenBank/DDBJ whole genome shotgun (WGS) entry which is preliminary data.</text>
</comment>
<evidence type="ECO:0000313" key="2">
    <source>
        <dbReference type="Proteomes" id="UP000557717"/>
    </source>
</evidence>
<proteinExistence type="predicted"/>
<protein>
    <submittedName>
        <fullName evidence="1">Uncharacterized protein</fullName>
    </submittedName>
</protein>
<keyword evidence="2" id="KW-1185">Reference proteome</keyword>
<reference evidence="1 2" key="1">
    <citation type="submission" date="2020-08" db="EMBL/GenBank/DDBJ databases">
        <title>Genomic Encyclopedia of Type Strains, Phase IV (KMG-IV): sequencing the most valuable type-strain genomes for metagenomic binning, comparative biology and taxonomic classification.</title>
        <authorList>
            <person name="Goeker M."/>
        </authorList>
    </citation>
    <scope>NUCLEOTIDE SEQUENCE [LARGE SCALE GENOMIC DNA]</scope>
    <source>
        <strain evidence="1 2">YC6886</strain>
    </source>
</reference>
<evidence type="ECO:0000313" key="1">
    <source>
        <dbReference type="EMBL" id="MBB5353645.1"/>
    </source>
</evidence>
<dbReference type="RefSeq" id="WP_184021818.1">
    <property type="nucleotide sequence ID" value="NZ_JACHFD010000031.1"/>
</dbReference>
<dbReference type="AlphaFoldDB" id="A0A840V6J5"/>
<organism evidence="1 2">
    <name type="scientific">Haloferula luteola</name>
    <dbReference type="NCBI Taxonomy" id="595692"/>
    <lineage>
        <taxon>Bacteria</taxon>
        <taxon>Pseudomonadati</taxon>
        <taxon>Verrucomicrobiota</taxon>
        <taxon>Verrucomicrobiia</taxon>
        <taxon>Verrucomicrobiales</taxon>
        <taxon>Verrucomicrobiaceae</taxon>
        <taxon>Haloferula</taxon>
    </lineage>
</organism>
<dbReference type="Proteomes" id="UP000557717">
    <property type="component" value="Unassembled WGS sequence"/>
</dbReference>
<sequence length="171" mass="19159">MTMPSTLYKMAQQAIAFTSNASDGGLRLPEILQFLDTQGIANEHLSNPKNRGPKAYHFHPREIALTGSELVFGDFLLLNHCSHDQSLILTDFPSLSDLESQILDGAGILNPFTTFLLAFRQGILSPYEITYESPSGERVRFQKSDPCDFGKTYPNAALQWLDPREKAHHLH</sequence>
<gene>
    <name evidence="1" type="ORF">HNR46_003906</name>
</gene>
<name>A0A840V6J5_9BACT</name>